<accession>A0AAE4UAH7</accession>
<evidence type="ECO:0000313" key="1">
    <source>
        <dbReference type="EMBL" id="MDV6313503.1"/>
    </source>
</evidence>
<protein>
    <submittedName>
        <fullName evidence="1">Uncharacterized protein</fullName>
    </submittedName>
</protein>
<dbReference type="Proteomes" id="UP001185922">
    <property type="component" value="Unassembled WGS sequence"/>
</dbReference>
<proteinExistence type="predicted"/>
<name>A0AAE4UAH7_9ACTN</name>
<dbReference type="RefSeq" id="WP_238063882.1">
    <property type="nucleotide sequence ID" value="NZ_CP091855.1"/>
</dbReference>
<organism evidence="1 2">
    <name type="scientific">Gordonia amicalis</name>
    <dbReference type="NCBI Taxonomy" id="89053"/>
    <lineage>
        <taxon>Bacteria</taxon>
        <taxon>Bacillati</taxon>
        <taxon>Actinomycetota</taxon>
        <taxon>Actinomycetes</taxon>
        <taxon>Mycobacteriales</taxon>
        <taxon>Gordoniaceae</taxon>
        <taxon>Gordonia</taxon>
    </lineage>
</organism>
<dbReference type="EMBL" id="JAWLKH010000019">
    <property type="protein sequence ID" value="MDV6313503.1"/>
    <property type="molecule type" value="Genomic_DNA"/>
</dbReference>
<dbReference type="GeneID" id="77173943"/>
<reference evidence="1" key="1">
    <citation type="submission" date="2023-10" db="EMBL/GenBank/DDBJ databases">
        <title>Development of a sustainable strategy for remediation of hydrocarbon-contaminated territories based on the waste exchange concept.</title>
        <authorList>
            <person name="Krivoruchko A."/>
        </authorList>
    </citation>
    <scope>NUCLEOTIDE SEQUENCE</scope>
    <source>
        <strain evidence="1">IEGM 1279</strain>
    </source>
</reference>
<gene>
    <name evidence="1" type="ORF">R3Q15_16660</name>
</gene>
<dbReference type="AlphaFoldDB" id="A0AAE4UAH7"/>
<comment type="caution">
    <text evidence="1">The sequence shown here is derived from an EMBL/GenBank/DDBJ whole genome shotgun (WGS) entry which is preliminary data.</text>
</comment>
<sequence>MPDYTDLGHLTAAAILAGRLDADGLAEVCRAVLDLDRPRALAIVRPNLSVPNPTGETYAHP</sequence>
<evidence type="ECO:0000313" key="2">
    <source>
        <dbReference type="Proteomes" id="UP001185922"/>
    </source>
</evidence>